<dbReference type="GO" id="GO:0002143">
    <property type="term" value="P:tRNA wobble position uridine thiolation"/>
    <property type="evidence" value="ECO:0007669"/>
    <property type="project" value="TreeGrafter"/>
</dbReference>
<evidence type="ECO:0000313" key="3">
    <source>
        <dbReference type="EMBL" id="BAP61694.1"/>
    </source>
</evidence>
<dbReference type="GO" id="GO:0016740">
    <property type="term" value="F:transferase activity"/>
    <property type="evidence" value="ECO:0007669"/>
    <property type="project" value="UniProtKB-KW"/>
</dbReference>
<name>A0A2Z5PNE9_METMI</name>
<dbReference type="GO" id="GO:0000049">
    <property type="term" value="F:tRNA binding"/>
    <property type="evidence" value="ECO:0007669"/>
    <property type="project" value="TreeGrafter"/>
</dbReference>
<evidence type="ECO:0000313" key="4">
    <source>
        <dbReference type="Proteomes" id="UP000264208"/>
    </source>
</evidence>
<dbReference type="PANTHER" id="PTHR11807:SF12">
    <property type="entry name" value="CYTOPLASMIC TRNA 2-THIOLATION PROTEIN 1"/>
    <property type="match status" value="1"/>
</dbReference>
<dbReference type="Gene3D" id="3.40.50.620">
    <property type="entry name" value="HUPs"/>
    <property type="match status" value="1"/>
</dbReference>
<dbReference type="KEGG" id="mmak:MMKA1_15770"/>
<dbReference type="GO" id="GO:0002144">
    <property type="term" value="C:cytosolic tRNA wobble base thiouridylase complex"/>
    <property type="evidence" value="ECO:0007669"/>
    <property type="project" value="TreeGrafter"/>
</dbReference>
<dbReference type="PANTHER" id="PTHR11807">
    <property type="entry name" value="ATPASES OF THE PP SUPERFAMILY-RELATED"/>
    <property type="match status" value="1"/>
</dbReference>
<reference evidence="3 4" key="1">
    <citation type="submission" date="2009-06" db="EMBL/GenBank/DDBJ databases">
        <title>Molecular Evidence for Microbiologically Influenced Corrosion from genome of Methanogen.</title>
        <authorList>
            <person name="Ito N."/>
            <person name="Tsurumaru H."/>
            <person name="Shimizu A."/>
            <person name="Harada T."/>
            <person name="Hosoyama A."/>
            <person name="Horikawa H."/>
            <person name="Wakai S."/>
            <person name="Sasaki K."/>
            <person name="Nishijima K."/>
            <person name="Ataku H."/>
            <person name="Yamazaki J."/>
            <person name="Mise M."/>
            <person name="Yamazaki S."/>
            <person name="Tanikawa S."/>
            <person name="Harayama S."/>
            <person name="Fujita N."/>
        </authorList>
    </citation>
    <scope>NUCLEOTIDE SEQUENCE [LARGE SCALE GENOMIC DNA]</scope>
    <source>
        <strain evidence="4">KA1 ( NBRC 102054)</strain>
    </source>
</reference>
<accession>A0A2Z5PNE9</accession>
<sequence>MIDLKELKKYCNPSYLTIRNDKIIVGNKGLARLSKEKMRKIENDFGIPVVYSRVFEEISERMGRFVSKNNIISPKDKILVGLSGGKDSLALLHLLEPYRRKYGVQIYAVTVDLNINGIRPWTESNKNVENK</sequence>
<dbReference type="EMBL" id="AP011526">
    <property type="protein sequence ID" value="BAP61694.1"/>
    <property type="molecule type" value="Genomic_DNA"/>
</dbReference>
<feature type="domain" description="tRNA(Ile)-lysidine/2-thiocytidine synthase N-terminal" evidence="2">
    <location>
        <begin position="77"/>
        <end position="115"/>
    </location>
</feature>
<dbReference type="Proteomes" id="UP000264208">
    <property type="component" value="Chromosome"/>
</dbReference>
<proteinExistence type="predicted"/>
<gene>
    <name evidence="3" type="ORF">MMKA1_15770</name>
</gene>
<protein>
    <recommendedName>
        <fullName evidence="2">tRNA(Ile)-lysidine/2-thiocytidine synthase N-terminal domain-containing protein</fullName>
    </recommendedName>
</protein>
<dbReference type="InterPro" id="IPR014729">
    <property type="entry name" value="Rossmann-like_a/b/a_fold"/>
</dbReference>
<evidence type="ECO:0000259" key="2">
    <source>
        <dbReference type="Pfam" id="PF01171"/>
    </source>
</evidence>
<dbReference type="SUPFAM" id="SSF52402">
    <property type="entry name" value="Adenine nucleotide alpha hydrolases-like"/>
    <property type="match status" value="1"/>
</dbReference>
<dbReference type="Pfam" id="PF01171">
    <property type="entry name" value="ATP_bind_3"/>
    <property type="match status" value="1"/>
</dbReference>
<dbReference type="InterPro" id="IPR011063">
    <property type="entry name" value="TilS/TtcA_N"/>
</dbReference>
<keyword evidence="1" id="KW-0808">Transferase</keyword>
<dbReference type="AlphaFoldDB" id="A0A2Z5PNE9"/>
<evidence type="ECO:0000256" key="1">
    <source>
        <dbReference type="ARBA" id="ARBA00022679"/>
    </source>
</evidence>
<organism evidence="3 4">
    <name type="scientific">Methanococcus maripaludis KA1</name>
    <dbReference type="NCBI Taxonomy" id="637914"/>
    <lineage>
        <taxon>Archaea</taxon>
        <taxon>Methanobacteriati</taxon>
        <taxon>Methanobacteriota</taxon>
        <taxon>Methanomada group</taxon>
        <taxon>Methanococci</taxon>
        <taxon>Methanococcales</taxon>
        <taxon>Methanococcaceae</taxon>
        <taxon>Methanococcus</taxon>
    </lineage>
</organism>